<keyword evidence="8 12" id="KW-0175">Coiled coil</keyword>
<keyword evidence="4" id="KW-0158">Chromosome</keyword>
<evidence type="ECO:0000256" key="8">
    <source>
        <dbReference type="ARBA" id="ARBA00023054"/>
    </source>
</evidence>
<evidence type="ECO:0000256" key="2">
    <source>
        <dbReference type="ARBA" id="ARBA00004629"/>
    </source>
</evidence>
<comment type="subcellular location">
    <subcellularLocation>
        <location evidence="2">Chromosome</location>
        <location evidence="2">Centromere</location>
        <location evidence="2">Kinetochore</location>
    </subcellularLocation>
    <subcellularLocation>
        <location evidence="1">Nucleus</location>
    </subcellularLocation>
</comment>
<keyword evidence="5" id="KW-0132">Cell division</keyword>
<feature type="domain" description="Nuf2 DHR10-like" evidence="14">
    <location>
        <begin position="295"/>
        <end position="368"/>
    </location>
</feature>
<dbReference type="InterPro" id="IPR005549">
    <property type="entry name" value="Kinetochore_Nuf2_N"/>
</dbReference>
<evidence type="ECO:0000256" key="1">
    <source>
        <dbReference type="ARBA" id="ARBA00004123"/>
    </source>
</evidence>
<evidence type="ECO:0000256" key="5">
    <source>
        <dbReference type="ARBA" id="ARBA00022618"/>
    </source>
</evidence>
<dbReference type="Pfam" id="PF03800">
    <property type="entry name" value="Nuf2"/>
    <property type="match status" value="1"/>
</dbReference>
<dbReference type="Gene3D" id="1.10.418.60">
    <property type="entry name" value="Ncd80 complex, Nuf2 subunit"/>
    <property type="match status" value="1"/>
</dbReference>
<protein>
    <submittedName>
        <fullName evidence="16">Kinetochore protein Nuf2-like</fullName>
    </submittedName>
</protein>
<comment type="similarity">
    <text evidence="3">Belongs to the NUF2 family.</text>
</comment>
<dbReference type="PANTHER" id="PTHR21650">
    <property type="entry name" value="MEMBRALIN/KINETOCHORE PROTEIN NUF2"/>
    <property type="match status" value="1"/>
</dbReference>
<reference evidence="16" key="1">
    <citation type="submission" date="2025-08" db="UniProtKB">
        <authorList>
            <consortium name="RefSeq"/>
        </authorList>
    </citation>
    <scope>IDENTIFICATION</scope>
    <source>
        <tissue evidence="16">Testes</tissue>
    </source>
</reference>
<keyword evidence="10" id="KW-0131">Cell cycle</keyword>
<accession>A0ABM0MJ65</accession>
<evidence type="ECO:0000256" key="12">
    <source>
        <dbReference type="SAM" id="Coils"/>
    </source>
</evidence>
<keyword evidence="9" id="KW-0539">Nucleus</keyword>
<dbReference type="GeneID" id="100368590"/>
<sequence length="450" mass="51972">MPQFDFPTLTLPSIMEFLAEFFTNSGGYCEEDLLKPQPSKIRQLYTDLLAVSNMPVHPESFNVQPFHGFHHAEHPELHEGSFPLVSFSLVMKRCLSSCGATDFKIWDLTCPKPKRTCRFISALINWKRFTDNRLAVYDKIKSDMVTLQERRAELLGATNEAKTKINKIQAKKAEKEPELQQLQEEIDAMTMKMSEYQWHQAKVQSELQQTKTDTADKTAKIDQIKCHQLELKEQADKLRSLIVQSPERMKSEIMRTKHNIQALRTAKEEISFKIQDLGILESKREASLENAVQGVKLISAINTELQKQREVEDTLKGVQDKLSGHKDVLRDTTATVNQLKRQCTIKHDKLSKILLQHESKMRSINEDIQVTVKAREALREKQSETNISVSKLNDVKLKKRKELESELHRHQQDMKTMEQQYKTLQTAIKENNAVLADAWDKNNPKNIFCC</sequence>
<evidence type="ECO:0000256" key="3">
    <source>
        <dbReference type="ARBA" id="ARBA00005498"/>
    </source>
</evidence>
<evidence type="ECO:0000256" key="7">
    <source>
        <dbReference type="ARBA" id="ARBA00022838"/>
    </source>
</evidence>
<evidence type="ECO:0000256" key="4">
    <source>
        <dbReference type="ARBA" id="ARBA00022454"/>
    </source>
</evidence>
<name>A0ABM0MJ65_SACKO</name>
<evidence type="ECO:0000259" key="14">
    <source>
        <dbReference type="Pfam" id="PF18595"/>
    </source>
</evidence>
<organism evidence="15 16">
    <name type="scientific">Saccoglossus kowalevskii</name>
    <name type="common">Acorn worm</name>
    <dbReference type="NCBI Taxonomy" id="10224"/>
    <lineage>
        <taxon>Eukaryota</taxon>
        <taxon>Metazoa</taxon>
        <taxon>Hemichordata</taxon>
        <taxon>Enteropneusta</taxon>
        <taxon>Harrimaniidae</taxon>
        <taxon>Saccoglossus</taxon>
    </lineage>
</organism>
<dbReference type="RefSeq" id="XP_006820056.1">
    <property type="nucleotide sequence ID" value="XM_006819993.1"/>
</dbReference>
<feature type="coiled-coil region" evidence="12">
    <location>
        <begin position="393"/>
        <end position="434"/>
    </location>
</feature>
<evidence type="ECO:0000259" key="13">
    <source>
        <dbReference type="Pfam" id="PF03800"/>
    </source>
</evidence>
<evidence type="ECO:0000313" key="15">
    <source>
        <dbReference type="Proteomes" id="UP000694865"/>
    </source>
</evidence>
<proteinExistence type="inferred from homology"/>
<dbReference type="Pfam" id="PF18595">
    <property type="entry name" value="Nuf2_DHR10-like"/>
    <property type="match status" value="1"/>
</dbReference>
<dbReference type="Proteomes" id="UP000694865">
    <property type="component" value="Unplaced"/>
</dbReference>
<evidence type="ECO:0000256" key="9">
    <source>
        <dbReference type="ARBA" id="ARBA00023242"/>
    </source>
</evidence>
<keyword evidence="6" id="KW-0498">Mitosis</keyword>
<feature type="domain" description="Kinetochore protein Nuf2 N-terminal" evidence="13">
    <location>
        <begin position="4"/>
        <end position="142"/>
    </location>
</feature>
<evidence type="ECO:0000256" key="11">
    <source>
        <dbReference type="ARBA" id="ARBA00023328"/>
    </source>
</evidence>
<keyword evidence="11" id="KW-0137">Centromere</keyword>
<gene>
    <name evidence="16" type="primary">LOC100368590</name>
</gene>
<dbReference type="InterPro" id="IPR041112">
    <property type="entry name" value="Nuf2_DHR10-like"/>
</dbReference>
<evidence type="ECO:0000313" key="16">
    <source>
        <dbReference type="RefSeq" id="XP_006820056.1"/>
    </source>
</evidence>
<feature type="coiled-coil region" evidence="12">
    <location>
        <begin position="165"/>
        <end position="199"/>
    </location>
</feature>
<dbReference type="InterPro" id="IPR038275">
    <property type="entry name" value="Nuf2_N_sf"/>
</dbReference>
<keyword evidence="7" id="KW-0995">Kinetochore</keyword>
<keyword evidence="15" id="KW-1185">Reference proteome</keyword>
<evidence type="ECO:0000256" key="10">
    <source>
        <dbReference type="ARBA" id="ARBA00023306"/>
    </source>
</evidence>
<dbReference type="PANTHER" id="PTHR21650:SF2">
    <property type="entry name" value="KINETOCHORE PROTEIN NUF2"/>
    <property type="match status" value="1"/>
</dbReference>
<evidence type="ECO:0000256" key="6">
    <source>
        <dbReference type="ARBA" id="ARBA00022776"/>
    </source>
</evidence>